<protein>
    <submittedName>
        <fullName evidence="2">Transmembrane protein</fullName>
    </submittedName>
</protein>
<sequence length="182" mass="20575">MLLSSHCSTGFASHFNYSPRSCRSIQPSPIEHLRGGSMLLGLLNRRWRSIHANSLDELLRWCTSPRLLSRQEGGSLSRGLNRPTTPLLCSRQLLLLLLLLMDISSAVLGNSGGSGCVGEGRREGITFGSPLWWGRRGWATRFLVFGVRTLVLVNFVFLIRSYRQKSSVRYYHVIKEQSFLHE</sequence>
<feature type="transmembrane region" description="Helical" evidence="1">
    <location>
        <begin position="138"/>
        <end position="159"/>
    </location>
</feature>
<organism evidence="2">
    <name type="scientific">Rodentolepis nana</name>
    <name type="common">Dwarf tapeworm</name>
    <name type="synonym">Hymenolepis nana</name>
    <dbReference type="NCBI Taxonomy" id="102285"/>
    <lineage>
        <taxon>Eukaryota</taxon>
        <taxon>Metazoa</taxon>
        <taxon>Spiralia</taxon>
        <taxon>Lophotrochozoa</taxon>
        <taxon>Platyhelminthes</taxon>
        <taxon>Cestoda</taxon>
        <taxon>Eucestoda</taxon>
        <taxon>Cyclophyllidea</taxon>
        <taxon>Hymenolepididae</taxon>
        <taxon>Rodentolepis</taxon>
    </lineage>
</organism>
<dbReference type="AlphaFoldDB" id="A0A0R3TL34"/>
<proteinExistence type="predicted"/>
<keyword evidence="1" id="KW-0812">Transmembrane</keyword>
<evidence type="ECO:0000256" key="1">
    <source>
        <dbReference type="SAM" id="Phobius"/>
    </source>
</evidence>
<dbReference type="WBParaSite" id="HNAJ_0000792401-mRNA-1">
    <property type="protein sequence ID" value="HNAJ_0000792401-mRNA-1"/>
    <property type="gene ID" value="HNAJ_0000792401"/>
</dbReference>
<reference evidence="2" key="1">
    <citation type="submission" date="2017-02" db="UniProtKB">
        <authorList>
            <consortium name="WormBaseParasite"/>
        </authorList>
    </citation>
    <scope>IDENTIFICATION</scope>
</reference>
<keyword evidence="1" id="KW-0472">Membrane</keyword>
<evidence type="ECO:0000313" key="2">
    <source>
        <dbReference type="WBParaSite" id="HNAJ_0000792401-mRNA-1"/>
    </source>
</evidence>
<name>A0A0R3TL34_RODNA</name>
<accession>A0A0R3TL34</accession>
<keyword evidence="1" id="KW-1133">Transmembrane helix</keyword>